<dbReference type="GO" id="GO:0050660">
    <property type="term" value="F:flavin adenine dinucleotide binding"/>
    <property type="evidence" value="ECO:0007669"/>
    <property type="project" value="InterPro"/>
</dbReference>
<dbReference type="EMBL" id="LATX01001714">
    <property type="protein sequence ID" value="KTB38987.1"/>
    <property type="molecule type" value="Genomic_DNA"/>
</dbReference>
<dbReference type="AlphaFoldDB" id="A0A0W0FRM2"/>
<dbReference type="SUPFAM" id="SSF47203">
    <property type="entry name" value="Acyl-CoA dehydrogenase C-terminal domain-like"/>
    <property type="match status" value="1"/>
</dbReference>
<dbReference type="eggNOG" id="KOG0140">
    <property type="taxonomic scope" value="Eukaryota"/>
</dbReference>
<evidence type="ECO:0000313" key="7">
    <source>
        <dbReference type="EMBL" id="KTB38987.1"/>
    </source>
</evidence>
<comment type="similarity">
    <text evidence="2">Belongs to the acyl-CoA dehydrogenase family.</text>
</comment>
<sequence>MLNPQHNKRENLWVIVDSNVYDLSNFASLHPGGIAVLIDQEVAGQDATEAFFSLHRFEILKRPQYLRLKIGTIQGEEPQINTNPTASLSDVPFAEPTWLTKGYSSPYFNESHRRLQVAIRKFNEEVVFPDAQAREEDGKRASPYIFQERAKRNIPAMALGPGPHLKGLELMEGAVKPEEFDCFHELVMIQEGSRLHARGYTDGLAGGNYIALPPIMRYAIPDIRDKIVNEVFSGQKFLSLAVTEAYAGSDVAGIRTRATKVDGGWIVNGRCIRINSNFTSSRTNLIKQKWITNGTFADYFVTACRNKEDGGLIVLLIERGEGIKTKLIRTSYSTAAGTAFVTFDDVFVPDGHVLGPRHDGLRIILGNFNHERWAMACSSIGTQRAIVEECLKWTAQRKVFGKPLISQAVVRAKLAAMISRLESGQNWLENITYQMTKMNNTQQGALLAGQIAFLKMHASRAGQDTARDAVQIFGGRGITKTGMGRHIEHYHRTLLIDAVGGGAEDIIGDLGIRQALRSMPTNARL</sequence>
<dbReference type="InterPro" id="IPR050741">
    <property type="entry name" value="Acyl-CoA_dehydrogenase"/>
</dbReference>
<dbReference type="Proteomes" id="UP000054988">
    <property type="component" value="Unassembled WGS sequence"/>
</dbReference>
<dbReference type="InterPro" id="IPR009075">
    <property type="entry name" value="AcylCo_DH/oxidase_C"/>
</dbReference>
<organism evidence="7 8">
    <name type="scientific">Moniliophthora roreri</name>
    <name type="common">Frosty pod rot fungus</name>
    <name type="synonym">Monilia roreri</name>
    <dbReference type="NCBI Taxonomy" id="221103"/>
    <lineage>
        <taxon>Eukaryota</taxon>
        <taxon>Fungi</taxon>
        <taxon>Dikarya</taxon>
        <taxon>Basidiomycota</taxon>
        <taxon>Agaricomycotina</taxon>
        <taxon>Agaricomycetes</taxon>
        <taxon>Agaricomycetidae</taxon>
        <taxon>Agaricales</taxon>
        <taxon>Marasmiineae</taxon>
        <taxon>Marasmiaceae</taxon>
        <taxon>Moniliophthora</taxon>
    </lineage>
</organism>
<dbReference type="InterPro" id="IPR006089">
    <property type="entry name" value="Acyl-CoA_DH_CS"/>
</dbReference>
<dbReference type="SMART" id="SM01117">
    <property type="entry name" value="Cyt-b5"/>
    <property type="match status" value="1"/>
</dbReference>
<reference evidence="7 8" key="1">
    <citation type="submission" date="2015-12" db="EMBL/GenBank/DDBJ databases">
        <title>Draft genome sequence of Moniliophthora roreri, the causal agent of frosty pod rot of cacao.</title>
        <authorList>
            <person name="Aime M.C."/>
            <person name="Diaz-Valderrama J.R."/>
            <person name="Kijpornyongpan T."/>
            <person name="Phillips-Mora W."/>
        </authorList>
    </citation>
    <scope>NUCLEOTIDE SEQUENCE [LARGE SCALE GENOMIC DNA]</scope>
    <source>
        <strain evidence="7 8">MCA 2952</strain>
    </source>
</reference>
<feature type="domain" description="Cytochrome b5 heme-binding" evidence="6">
    <location>
        <begin position="5"/>
        <end position="74"/>
    </location>
</feature>
<evidence type="ECO:0000259" key="6">
    <source>
        <dbReference type="PROSITE" id="PS50255"/>
    </source>
</evidence>
<evidence type="ECO:0000256" key="2">
    <source>
        <dbReference type="ARBA" id="ARBA00009347"/>
    </source>
</evidence>
<dbReference type="InterPro" id="IPR006091">
    <property type="entry name" value="Acyl-CoA_Oxase/DH_mid-dom"/>
</dbReference>
<dbReference type="Pfam" id="PF02770">
    <property type="entry name" value="Acyl-CoA_dh_M"/>
    <property type="match status" value="1"/>
</dbReference>
<name>A0A0W0FRM2_MONRR</name>
<dbReference type="InterPro" id="IPR009100">
    <property type="entry name" value="AcylCoA_DH/oxidase_NM_dom_sf"/>
</dbReference>
<dbReference type="SUPFAM" id="SSF56645">
    <property type="entry name" value="Acyl-CoA dehydrogenase NM domain-like"/>
    <property type="match status" value="1"/>
</dbReference>
<dbReference type="PANTHER" id="PTHR48083">
    <property type="entry name" value="MEDIUM-CHAIN SPECIFIC ACYL-COA DEHYDROGENASE, MITOCHONDRIAL-RELATED"/>
    <property type="match status" value="1"/>
</dbReference>
<keyword evidence="3" id="KW-0285">Flavoprotein</keyword>
<dbReference type="GO" id="GO:0033539">
    <property type="term" value="P:fatty acid beta-oxidation using acyl-CoA dehydrogenase"/>
    <property type="evidence" value="ECO:0007669"/>
    <property type="project" value="TreeGrafter"/>
</dbReference>
<proteinExistence type="inferred from homology"/>
<comment type="cofactor">
    <cofactor evidence="1">
        <name>FAD</name>
        <dbReference type="ChEBI" id="CHEBI:57692"/>
    </cofactor>
</comment>
<dbReference type="GO" id="GO:0003995">
    <property type="term" value="F:acyl-CoA dehydrogenase activity"/>
    <property type="evidence" value="ECO:0007669"/>
    <property type="project" value="InterPro"/>
</dbReference>
<dbReference type="InterPro" id="IPR036400">
    <property type="entry name" value="Cyt_B5-like_heme/steroid_sf"/>
</dbReference>
<dbReference type="SUPFAM" id="SSF55856">
    <property type="entry name" value="Cytochrome b5-like heme/steroid binding domain"/>
    <property type="match status" value="1"/>
</dbReference>
<dbReference type="InterPro" id="IPR001199">
    <property type="entry name" value="Cyt_B5-like_heme/steroid-bd"/>
</dbReference>
<accession>A0A0W0FRM2</accession>
<dbReference type="CDD" id="cd00567">
    <property type="entry name" value="ACAD"/>
    <property type="match status" value="1"/>
</dbReference>
<dbReference type="PANTHER" id="PTHR48083:SF28">
    <property type="entry name" value="ACYL-COA DEHYDROGENASE FAMILY PROTEIN (AFU_ORTHOLOGUE AFUA_6G10880)-RELATED"/>
    <property type="match status" value="1"/>
</dbReference>
<dbReference type="InterPro" id="IPR037069">
    <property type="entry name" value="AcylCoA_DH/ox_N_sf"/>
</dbReference>
<dbReference type="PROSITE" id="PS50255">
    <property type="entry name" value="CYTOCHROME_B5_2"/>
    <property type="match status" value="1"/>
</dbReference>
<keyword evidence="4" id="KW-0274">FAD</keyword>
<evidence type="ECO:0000256" key="4">
    <source>
        <dbReference type="ARBA" id="ARBA00022827"/>
    </source>
</evidence>
<protein>
    <recommendedName>
        <fullName evidence="6">Cytochrome b5 heme-binding domain-containing protein</fullName>
    </recommendedName>
</protein>
<keyword evidence="5" id="KW-0560">Oxidoreductase</keyword>
<dbReference type="Gene3D" id="3.10.120.10">
    <property type="entry name" value="Cytochrome b5-like heme/steroid binding domain"/>
    <property type="match status" value="1"/>
</dbReference>
<comment type="caution">
    <text evidence="7">The sequence shown here is derived from an EMBL/GenBank/DDBJ whole genome shotgun (WGS) entry which is preliminary data.</text>
</comment>
<dbReference type="GO" id="GO:0005737">
    <property type="term" value="C:cytoplasm"/>
    <property type="evidence" value="ECO:0007669"/>
    <property type="project" value="TreeGrafter"/>
</dbReference>
<evidence type="ECO:0000256" key="5">
    <source>
        <dbReference type="ARBA" id="ARBA00023002"/>
    </source>
</evidence>
<dbReference type="PROSITE" id="PS00072">
    <property type="entry name" value="ACYL_COA_DH_1"/>
    <property type="match status" value="1"/>
</dbReference>
<evidence type="ECO:0000313" key="8">
    <source>
        <dbReference type="Proteomes" id="UP000054988"/>
    </source>
</evidence>
<gene>
    <name evidence="7" type="ORF">WG66_8423</name>
</gene>
<dbReference type="Gene3D" id="2.40.110.10">
    <property type="entry name" value="Butyryl-CoA Dehydrogenase, subunit A, domain 2"/>
    <property type="match status" value="1"/>
</dbReference>
<dbReference type="InterPro" id="IPR036250">
    <property type="entry name" value="AcylCo_DH-like_C"/>
</dbReference>
<evidence type="ECO:0000256" key="1">
    <source>
        <dbReference type="ARBA" id="ARBA00001974"/>
    </source>
</evidence>
<evidence type="ECO:0000256" key="3">
    <source>
        <dbReference type="ARBA" id="ARBA00022630"/>
    </source>
</evidence>
<dbReference type="InterPro" id="IPR046373">
    <property type="entry name" value="Acyl-CoA_Oxase/DH_mid-dom_sf"/>
</dbReference>
<dbReference type="Gene3D" id="1.20.140.10">
    <property type="entry name" value="Butyryl-CoA Dehydrogenase, subunit A, domain 3"/>
    <property type="match status" value="1"/>
</dbReference>
<dbReference type="Gene3D" id="1.10.540.10">
    <property type="entry name" value="Acyl-CoA dehydrogenase/oxidase, N-terminal domain"/>
    <property type="match status" value="1"/>
</dbReference>
<dbReference type="Pfam" id="PF00441">
    <property type="entry name" value="Acyl-CoA_dh_1"/>
    <property type="match status" value="1"/>
</dbReference>
<dbReference type="Pfam" id="PF00173">
    <property type="entry name" value="Cyt-b5"/>
    <property type="match status" value="1"/>
</dbReference>